<dbReference type="SUPFAM" id="SSF49785">
    <property type="entry name" value="Galactose-binding domain-like"/>
    <property type="match status" value="1"/>
</dbReference>
<evidence type="ECO:0000256" key="2">
    <source>
        <dbReference type="PROSITE-ProRule" id="PRU01240"/>
    </source>
</evidence>
<feature type="active site" description="Charge relay system" evidence="2">
    <location>
        <position position="162"/>
    </location>
</feature>
<dbReference type="PANTHER" id="PTHR23282:SF101">
    <property type="entry name" value="MAM DOMAIN-CONTAINING PROTEIN"/>
    <property type="match status" value="1"/>
</dbReference>
<dbReference type="Gene3D" id="3.40.50.200">
    <property type="entry name" value="Peptidase S8/S53 domain"/>
    <property type="match status" value="1"/>
</dbReference>
<keyword evidence="1 4" id="KW-0732">Signal</keyword>
<evidence type="ECO:0000313" key="7">
    <source>
        <dbReference type="EMBL" id="AZQ43839.1"/>
    </source>
</evidence>
<feature type="signal peptide" evidence="4">
    <location>
        <begin position="1"/>
        <end position="22"/>
    </location>
</feature>
<dbReference type="InterPro" id="IPR013320">
    <property type="entry name" value="ConA-like_dom_sf"/>
</dbReference>
<dbReference type="SUPFAM" id="SSF49899">
    <property type="entry name" value="Concanavalin A-like lectins/glucanases"/>
    <property type="match status" value="1"/>
</dbReference>
<proteinExistence type="inferred from homology"/>
<keyword evidence="2" id="KW-0645">Protease</keyword>
<evidence type="ECO:0000259" key="6">
    <source>
        <dbReference type="PROSITE" id="PS50853"/>
    </source>
</evidence>
<dbReference type="Pfam" id="PF00629">
    <property type="entry name" value="MAM"/>
    <property type="match status" value="1"/>
</dbReference>
<reference evidence="7 8" key="1">
    <citation type="submission" date="2018-12" db="EMBL/GenBank/DDBJ databases">
        <title>Complete genome of Nonlabens sp. MJ115.</title>
        <authorList>
            <person name="Choi H.S."/>
            <person name="Jung J."/>
        </authorList>
    </citation>
    <scope>NUCLEOTIDE SEQUENCE [LARGE SCALE GENOMIC DNA]</scope>
    <source>
        <strain evidence="7 8">MJ115</strain>
    </source>
</reference>
<dbReference type="Pfam" id="PF20009">
    <property type="entry name" value="GEVED"/>
    <property type="match status" value="1"/>
</dbReference>
<feature type="domain" description="Fibronectin type-III" evidence="6">
    <location>
        <begin position="553"/>
        <end position="639"/>
    </location>
</feature>
<dbReference type="CDD" id="cd06263">
    <property type="entry name" value="MAM"/>
    <property type="match status" value="1"/>
</dbReference>
<dbReference type="InterPro" id="IPR051560">
    <property type="entry name" value="MAM_domain-containing"/>
</dbReference>
<dbReference type="InterPro" id="IPR003961">
    <property type="entry name" value="FN3_dom"/>
</dbReference>
<dbReference type="GO" id="GO:0004252">
    <property type="term" value="F:serine-type endopeptidase activity"/>
    <property type="evidence" value="ECO:0007669"/>
    <property type="project" value="UniProtKB-UniRule"/>
</dbReference>
<dbReference type="Pfam" id="PF00041">
    <property type="entry name" value="fn3"/>
    <property type="match status" value="3"/>
</dbReference>
<comment type="similarity">
    <text evidence="2">Belongs to the peptidase S8 family.</text>
</comment>
<feature type="compositionally biased region" description="Polar residues" evidence="3">
    <location>
        <begin position="1003"/>
        <end position="1021"/>
    </location>
</feature>
<dbReference type="InterPro" id="IPR000998">
    <property type="entry name" value="MAM_dom"/>
</dbReference>
<evidence type="ECO:0000256" key="4">
    <source>
        <dbReference type="SAM" id="SignalP"/>
    </source>
</evidence>
<dbReference type="SUPFAM" id="SSF49265">
    <property type="entry name" value="Fibronectin type III"/>
    <property type="match status" value="2"/>
</dbReference>
<sequence>MNLKTTWLSVSLMTVMTSISFAQTEQDRAQIKSRMDVSNLQQLSQKFEAKEKIEKAAVRAAAIAGNIPMIQKSSDGSYQELQRIDPDGTLIYYTTYNVAAAKSTRANFLHNNGGLGLNVEGQNMTGYIWDGGLARGTHQEYDGPGGNNRFTIGDNSTTLNFHAAHVTGTVIAYGANANAKGMAPQAKAVGHDWNNDTAEVAAQAANGMLLSNHSYGYRGDQLPDYYFGAYITDSRDWDELMFNAPYFLMVKAAGNDGNQNTYNGAPLGGNSAYDKLSGAATAKNNMVVANANDAVINSDGSLGSVTINSSSSEGPTDDLRIKPDITGNGTQVFSTYETSDTAYNSITGTSMASPNVMGSLLLLQQLHNETAGSYMRAATVKGLALHTADDAGMVGPDPIYGWGLMNTKKAAEVITNEGTASQISELTLSAGETYEITVNSDGINDLMASISWTDRAGVATTATNSNTARLVNDLDVRVSKNGSTFLPWRLTGVNTNGLGDNSRDPYERITVANASGTYTIRVTHKGTLTGGSQNYSLIVTGIAAQAQPCVASVPANVQLNGASDKDATIGWTAIPSASYVVRFRESGTTAWTTQQVNNATANLTGLTANTAYQVQVRSVCADGSQSAYSSTINFSTTSVQYCASKGNSVADEYISNFKLNAINKSSTGNAAGYSNFTASSTDLAVGDSYTLEITPTWTGTKYNEAYAMWIDYNQDGDFNDAGEQVFTAAPSQNVLISGSFTVPSGAASGATRLRVSMKYNALPTACETFDYGEVEDYTVNVGSVVADTTAPTAPGSLVANNVSETSATLVWNASSDNVGVTGYEVYNGSNLLTTTTNTSQVVNGLFIGTTYSFSIVAVDAAGNKSNASNVVNVTPVDQTAPSVPANVVVSAITQTTASLNWNASTDNVGVTEYDVYSNGALLGSLAGTTANLTGLTAGTNYSVRVAAKDAAGNISNQSAAVSFTTEPEASAGCVATAGTPYAEGFESGLGGWTQGTGDDFNWTRRSGGTPSNATGPSSASEGSNYVYMESSAPNYSTKTAILNSPCFDLAGVSDATLTFKYHMYGATNMGGLLLQASEDDGASWSTVWSKSGNQGNAWRDASVDLSAYSAGTVRLRFNGTTGTTWQGDMAIDDVKLTDGAAAQPVAANLRITFDNYPEETSWTLVNSSGATVASGGTYASQADGSTVNIPLTLPEDCYTLTFTDAYGDGICCQYGNGSYALTNSSNGAVLASGGSFTRTDVKSFCLGNATNNDYQYAVNKSPIDDAPLFSIYPNPVENGTLNVKVTSLENIKYSVLNMQGQQVLQGETTQAINVSNLAVGVYMLQIETKKETLVERFIIK</sequence>
<dbReference type="Proteomes" id="UP000279600">
    <property type="component" value="Chromosome"/>
</dbReference>
<name>A0A3S9MXI2_9FLAO</name>
<organism evidence="7 8">
    <name type="scientific">Nonlabens ponticola</name>
    <dbReference type="NCBI Taxonomy" id="2496866"/>
    <lineage>
        <taxon>Bacteria</taxon>
        <taxon>Pseudomonadati</taxon>
        <taxon>Bacteroidota</taxon>
        <taxon>Flavobacteriia</taxon>
        <taxon>Flavobacteriales</taxon>
        <taxon>Flavobacteriaceae</taxon>
        <taxon>Nonlabens</taxon>
    </lineage>
</organism>
<dbReference type="CDD" id="cd04842">
    <property type="entry name" value="Peptidases_S8_Kp43_protease"/>
    <property type="match status" value="1"/>
</dbReference>
<accession>A0A3S9MXI2</accession>
<keyword evidence="2" id="KW-0720">Serine protease</keyword>
<dbReference type="PROSITE" id="PS50060">
    <property type="entry name" value="MAM_2"/>
    <property type="match status" value="1"/>
</dbReference>
<dbReference type="Gene3D" id="2.60.120.200">
    <property type="match status" value="1"/>
</dbReference>
<dbReference type="Pfam" id="PF00082">
    <property type="entry name" value="Peptidase_S8"/>
    <property type="match status" value="1"/>
</dbReference>
<evidence type="ECO:0000256" key="1">
    <source>
        <dbReference type="ARBA" id="ARBA00022729"/>
    </source>
</evidence>
<evidence type="ECO:0000256" key="3">
    <source>
        <dbReference type="SAM" id="MobiDB-lite"/>
    </source>
</evidence>
<feature type="active site" description="Charge relay system" evidence="2">
    <location>
        <position position="130"/>
    </location>
</feature>
<dbReference type="InterPro" id="IPR008979">
    <property type="entry name" value="Galactose-bd-like_sf"/>
</dbReference>
<dbReference type="GO" id="GO:0016020">
    <property type="term" value="C:membrane"/>
    <property type="evidence" value="ECO:0007669"/>
    <property type="project" value="InterPro"/>
</dbReference>
<dbReference type="GO" id="GO:0005975">
    <property type="term" value="P:carbohydrate metabolic process"/>
    <property type="evidence" value="ECO:0007669"/>
    <property type="project" value="UniProtKB-ARBA"/>
</dbReference>
<dbReference type="RefSeq" id="WP_126446680.1">
    <property type="nucleotide sequence ID" value="NZ_CP034549.1"/>
</dbReference>
<keyword evidence="2" id="KW-0378">Hydrolase</keyword>
<feature type="domain" description="Fibronectin type-III" evidence="6">
    <location>
        <begin position="793"/>
        <end position="882"/>
    </location>
</feature>
<dbReference type="KEGG" id="noj:EJ995_06205"/>
<dbReference type="PROSITE" id="PS50853">
    <property type="entry name" value="FN3"/>
    <property type="match status" value="3"/>
</dbReference>
<dbReference type="InterPro" id="IPR045474">
    <property type="entry name" value="GEVED"/>
</dbReference>
<feature type="domain" description="Fibronectin type-III" evidence="6">
    <location>
        <begin position="883"/>
        <end position="968"/>
    </location>
</feature>
<dbReference type="InterPro" id="IPR034058">
    <property type="entry name" value="TagA/B/C/D_pept_dom"/>
</dbReference>
<dbReference type="PROSITE" id="PS51892">
    <property type="entry name" value="SUBTILASE"/>
    <property type="match status" value="1"/>
</dbReference>
<gene>
    <name evidence="7" type="ORF">EJ995_06205</name>
</gene>
<dbReference type="InterPro" id="IPR000209">
    <property type="entry name" value="Peptidase_S8/S53_dom"/>
</dbReference>
<dbReference type="Gene3D" id="2.60.120.380">
    <property type="match status" value="1"/>
</dbReference>
<dbReference type="InterPro" id="IPR013783">
    <property type="entry name" value="Ig-like_fold"/>
</dbReference>
<dbReference type="GO" id="GO:0006508">
    <property type="term" value="P:proteolysis"/>
    <property type="evidence" value="ECO:0007669"/>
    <property type="project" value="UniProtKB-KW"/>
</dbReference>
<dbReference type="InterPro" id="IPR026444">
    <property type="entry name" value="Secre_tail"/>
</dbReference>
<feature type="domain" description="MAM" evidence="5">
    <location>
        <begin position="981"/>
        <end position="1143"/>
    </location>
</feature>
<evidence type="ECO:0000313" key="8">
    <source>
        <dbReference type="Proteomes" id="UP000279600"/>
    </source>
</evidence>
<dbReference type="SMART" id="SM00137">
    <property type="entry name" value="MAM"/>
    <property type="match status" value="1"/>
</dbReference>
<dbReference type="OrthoDB" id="9792152at2"/>
<dbReference type="CDD" id="cd00063">
    <property type="entry name" value="FN3"/>
    <property type="match status" value="3"/>
</dbReference>
<dbReference type="NCBIfam" id="TIGR04183">
    <property type="entry name" value="Por_Secre_tail"/>
    <property type="match status" value="1"/>
</dbReference>
<dbReference type="InterPro" id="IPR036116">
    <property type="entry name" value="FN3_sf"/>
</dbReference>
<dbReference type="GO" id="GO:0004553">
    <property type="term" value="F:hydrolase activity, hydrolyzing O-glycosyl compounds"/>
    <property type="evidence" value="ECO:0007669"/>
    <property type="project" value="UniProtKB-ARBA"/>
</dbReference>
<dbReference type="EMBL" id="CP034549">
    <property type="protein sequence ID" value="AZQ43839.1"/>
    <property type="molecule type" value="Genomic_DNA"/>
</dbReference>
<evidence type="ECO:0000259" key="5">
    <source>
        <dbReference type="PROSITE" id="PS50060"/>
    </source>
</evidence>
<dbReference type="Pfam" id="PF18962">
    <property type="entry name" value="Por_Secre_tail"/>
    <property type="match status" value="1"/>
</dbReference>
<feature type="active site" description="Charge relay system" evidence="2">
    <location>
        <position position="350"/>
    </location>
</feature>
<dbReference type="InterPro" id="IPR036852">
    <property type="entry name" value="Peptidase_S8/S53_dom_sf"/>
</dbReference>
<protein>
    <submittedName>
        <fullName evidence="7">T9SS type A sorting domain-containing protein</fullName>
    </submittedName>
</protein>
<dbReference type="SMART" id="SM00060">
    <property type="entry name" value="FN3"/>
    <property type="match status" value="3"/>
</dbReference>
<dbReference type="PANTHER" id="PTHR23282">
    <property type="entry name" value="APICAL ENDOSOMAL GLYCOPROTEIN PRECURSOR"/>
    <property type="match status" value="1"/>
</dbReference>
<feature type="region of interest" description="Disordered" evidence="3">
    <location>
        <begin position="1001"/>
        <end position="1021"/>
    </location>
</feature>
<dbReference type="Gene3D" id="2.60.40.10">
    <property type="entry name" value="Immunoglobulins"/>
    <property type="match status" value="3"/>
</dbReference>
<dbReference type="SUPFAM" id="SSF52743">
    <property type="entry name" value="Subtilisin-like"/>
    <property type="match status" value="1"/>
</dbReference>
<feature type="chain" id="PRO_5019468688" evidence="4">
    <location>
        <begin position="23"/>
        <end position="1340"/>
    </location>
</feature>
<keyword evidence="8" id="KW-1185">Reference proteome</keyword>